<organism evidence="1">
    <name type="scientific">Graphocephala atropunctata</name>
    <dbReference type="NCBI Taxonomy" id="36148"/>
    <lineage>
        <taxon>Eukaryota</taxon>
        <taxon>Metazoa</taxon>
        <taxon>Ecdysozoa</taxon>
        <taxon>Arthropoda</taxon>
        <taxon>Hexapoda</taxon>
        <taxon>Insecta</taxon>
        <taxon>Pterygota</taxon>
        <taxon>Neoptera</taxon>
        <taxon>Paraneoptera</taxon>
        <taxon>Hemiptera</taxon>
        <taxon>Auchenorrhyncha</taxon>
        <taxon>Membracoidea</taxon>
        <taxon>Cicadellidae</taxon>
        <taxon>Cicadellinae</taxon>
        <taxon>Cicadellini</taxon>
        <taxon>Graphocephala</taxon>
    </lineage>
</organism>
<reference evidence="1" key="1">
    <citation type="submission" date="2015-11" db="EMBL/GenBank/DDBJ databases">
        <title>De novo transcriptome assembly of four potential Pierce s Disease insect vectors from Arizona vineyards.</title>
        <authorList>
            <person name="Tassone E.E."/>
        </authorList>
    </citation>
    <scope>NUCLEOTIDE SEQUENCE</scope>
</reference>
<sequence>MSIKSKVLLQKFSPLKVEKENAPSQKQNDLLFNRLQLRAVSNSNYEEPEHHMNPINILTSISQEYNMQQSQCSSLFVQNISTSDQTDHSINTSLTASTDLLHEVPKDKPDLENCLASPALDLQTPQNTSLG</sequence>
<proteinExistence type="predicted"/>
<evidence type="ECO:0000313" key="1">
    <source>
        <dbReference type="EMBL" id="JAT17346.1"/>
    </source>
</evidence>
<dbReference type="EMBL" id="GEBQ01022631">
    <property type="protein sequence ID" value="JAT17346.1"/>
    <property type="molecule type" value="Transcribed_RNA"/>
</dbReference>
<name>A0A1B6L0Z3_9HEMI</name>
<feature type="non-terminal residue" evidence="1">
    <location>
        <position position="131"/>
    </location>
</feature>
<accession>A0A1B6L0Z3</accession>
<dbReference type="AlphaFoldDB" id="A0A1B6L0Z3"/>
<gene>
    <name evidence="1" type="ORF">g.43530</name>
</gene>
<protein>
    <submittedName>
        <fullName evidence="1">Uncharacterized protein</fullName>
    </submittedName>
</protein>